<accession>A0A2V4U4S6</accession>
<dbReference type="Proteomes" id="UP000247772">
    <property type="component" value="Unassembled WGS sequence"/>
</dbReference>
<organism evidence="2 3">
    <name type="scientific">Paraburkholderia silvatlantica</name>
    <dbReference type="NCBI Taxonomy" id="321895"/>
    <lineage>
        <taxon>Bacteria</taxon>
        <taxon>Pseudomonadati</taxon>
        <taxon>Pseudomonadota</taxon>
        <taxon>Betaproteobacteria</taxon>
        <taxon>Burkholderiales</taxon>
        <taxon>Burkholderiaceae</taxon>
        <taxon>Paraburkholderia</taxon>
    </lineage>
</organism>
<evidence type="ECO:0000313" key="2">
    <source>
        <dbReference type="EMBL" id="PYE16648.1"/>
    </source>
</evidence>
<dbReference type="EMBL" id="QJSQ01000029">
    <property type="protein sequence ID" value="PYE16648.1"/>
    <property type="molecule type" value="Genomic_DNA"/>
</dbReference>
<comment type="caution">
    <text evidence="2">The sequence shown here is derived from an EMBL/GenBank/DDBJ whole genome shotgun (WGS) entry which is preliminary data.</text>
</comment>
<name>A0A2V4U4S6_9BURK</name>
<keyword evidence="1" id="KW-0812">Transmembrane</keyword>
<keyword evidence="1" id="KW-0472">Membrane</keyword>
<feature type="transmembrane region" description="Helical" evidence="1">
    <location>
        <begin position="12"/>
        <end position="34"/>
    </location>
</feature>
<reference evidence="2 3" key="1">
    <citation type="submission" date="2018-06" db="EMBL/GenBank/DDBJ databases">
        <title>Genomic Encyclopedia of Type Strains, Phase IV (KMG-V): Genome sequencing to study the core and pangenomes of soil and plant-associated prokaryotes.</title>
        <authorList>
            <person name="Whitman W."/>
        </authorList>
    </citation>
    <scope>NUCLEOTIDE SEQUENCE [LARGE SCALE GENOMIC DNA]</scope>
    <source>
        <strain evidence="2 3">SRCL-318</strain>
    </source>
</reference>
<proteinExistence type="predicted"/>
<dbReference type="AlphaFoldDB" id="A0A2V4U4S6"/>
<keyword evidence="1" id="KW-1133">Transmembrane helix</keyword>
<evidence type="ECO:0000256" key="1">
    <source>
        <dbReference type="SAM" id="Phobius"/>
    </source>
</evidence>
<evidence type="ECO:0000313" key="3">
    <source>
        <dbReference type="Proteomes" id="UP000247772"/>
    </source>
</evidence>
<sequence>MPARSLAADSRSVAGVECGVATAGIAFALAAAIVEIARLVGPLTFSALPYESSFKL</sequence>
<protein>
    <submittedName>
        <fullName evidence="2">Uncharacterized protein</fullName>
    </submittedName>
</protein>
<gene>
    <name evidence="2" type="ORF">C7410_12989</name>
</gene>